<dbReference type="SUPFAM" id="SSF49344">
    <property type="entry name" value="CBD9-like"/>
    <property type="match status" value="1"/>
</dbReference>
<gene>
    <name evidence="2" type="ORF">METZ01_LOCUS72388</name>
</gene>
<sequence>VRIIYDDNNIYVAIRAFDSEPEKIVGRLARRDSWMEAGENNADWVGVMFDSRNDNRTAFAFTVNVSGVKFDAYIYDDEEIDISWNGIWDVEVNRDELGWVAEFELPFSMFRFSAVGNQEWGMLLDRRIQRKQEKQMWPGIKRGTEGFVSRFGVLRGLEDVPPPKQLEILPYILGGIHKNDNDRLTKNTGLDVEYGLGSNTTLNVAFNPDFGQVEADPSVLNLSAFETFYEEKRPFFVKGGSFFKNRIQFFHSRRIGKEPGYFSPSHGEIIESPDLTTILSAVKIMGKTESGLSFGIIESVTDEEYGIWEYEIGDSTLAQDFLLEPYTNYFVGRVEKPIINDVSTIGAIVTDVRRKEATGAFTGGLDWGIRLFDNRFAFSGQLAQSDVNGDKGYAGRFYAGYSDPVWWNINIIGAWFSDSFDINELGFLERNGFWKSGIFGEIRRQDPWGPFLRNELEYRFFYKSRNDGLPLVKHLRIEQNNSTKNYWRFGFGAELDFPSYDDDDTFQDSLAWDMASPFSKRGWIFLKSDSRKRFIIAPVLGFGMNDLGGWGYKVQFGLILKPTNYLMVSVEATENYDDSRAEWVEAVDKDSIIYSNSKQKINEIQLRMNLTFSPELSLQMYFQPFRAEMEYFDFKRLTAPKTLDFEPYEYNGDPDFKIRNSVGTFVLRWEYLPGSTLFIVYNLNDSNHFSSLDSSWDYYKSNTLFIKLNYWFQI</sequence>
<reference evidence="2" key="1">
    <citation type="submission" date="2018-05" db="EMBL/GenBank/DDBJ databases">
        <authorList>
            <person name="Lanie J.A."/>
            <person name="Ng W.-L."/>
            <person name="Kazmierczak K.M."/>
            <person name="Andrzejewski T.M."/>
            <person name="Davidsen T.M."/>
            <person name="Wayne K.J."/>
            <person name="Tettelin H."/>
            <person name="Glass J.I."/>
            <person name="Rusch D."/>
            <person name="Podicherti R."/>
            <person name="Tsui H.-C.T."/>
            <person name="Winkler M.E."/>
        </authorList>
    </citation>
    <scope>NUCLEOTIDE SEQUENCE</scope>
</reference>
<feature type="domain" description="DUF5916" evidence="1">
    <location>
        <begin position="162"/>
        <end position="709"/>
    </location>
</feature>
<dbReference type="AlphaFoldDB" id="A0A381TUP0"/>
<evidence type="ECO:0000313" key="2">
    <source>
        <dbReference type="EMBL" id="SVA19534.1"/>
    </source>
</evidence>
<name>A0A381TUP0_9ZZZZ</name>
<protein>
    <recommendedName>
        <fullName evidence="1">DUF5916 domain-containing protein</fullName>
    </recommendedName>
</protein>
<feature type="non-terminal residue" evidence="2">
    <location>
        <position position="1"/>
    </location>
</feature>
<evidence type="ECO:0000259" key="1">
    <source>
        <dbReference type="Pfam" id="PF19313"/>
    </source>
</evidence>
<dbReference type="Pfam" id="PF19313">
    <property type="entry name" value="DUF5916"/>
    <property type="match status" value="1"/>
</dbReference>
<accession>A0A381TUP0</accession>
<dbReference type="Gene3D" id="2.60.40.1190">
    <property type="match status" value="1"/>
</dbReference>
<dbReference type="EMBL" id="UINC01005167">
    <property type="protein sequence ID" value="SVA19534.1"/>
    <property type="molecule type" value="Genomic_DNA"/>
</dbReference>
<proteinExistence type="predicted"/>
<organism evidence="2">
    <name type="scientific">marine metagenome</name>
    <dbReference type="NCBI Taxonomy" id="408172"/>
    <lineage>
        <taxon>unclassified sequences</taxon>
        <taxon>metagenomes</taxon>
        <taxon>ecological metagenomes</taxon>
    </lineage>
</organism>
<dbReference type="CDD" id="cd09618">
    <property type="entry name" value="CBM9_like_2"/>
    <property type="match status" value="1"/>
</dbReference>
<dbReference type="InterPro" id="IPR045670">
    <property type="entry name" value="DUF5916"/>
</dbReference>